<evidence type="ECO:0000313" key="2">
    <source>
        <dbReference type="EMBL" id="GAG91459.1"/>
    </source>
</evidence>
<name>X1B6U9_9ZZZZ</name>
<feature type="transmembrane region" description="Helical" evidence="1">
    <location>
        <begin position="61"/>
        <end position="84"/>
    </location>
</feature>
<comment type="caution">
    <text evidence="2">The sequence shown here is derived from an EMBL/GenBank/DDBJ whole genome shotgun (WGS) entry which is preliminary data.</text>
</comment>
<evidence type="ECO:0000256" key="1">
    <source>
        <dbReference type="SAM" id="Phobius"/>
    </source>
</evidence>
<keyword evidence="1" id="KW-0472">Membrane</keyword>
<protein>
    <submittedName>
        <fullName evidence="2">Uncharacterized protein</fullName>
    </submittedName>
</protein>
<organism evidence="2">
    <name type="scientific">marine sediment metagenome</name>
    <dbReference type="NCBI Taxonomy" id="412755"/>
    <lineage>
        <taxon>unclassified sequences</taxon>
        <taxon>metagenomes</taxon>
        <taxon>ecological metagenomes</taxon>
    </lineage>
</organism>
<gene>
    <name evidence="2" type="ORF">S01H4_46448</name>
</gene>
<feature type="transmembrane region" description="Helical" evidence="1">
    <location>
        <begin position="31"/>
        <end position="49"/>
    </location>
</feature>
<reference evidence="2" key="1">
    <citation type="journal article" date="2014" name="Front. Microbiol.">
        <title>High frequency of phylogenetically diverse reductive dehalogenase-homologous genes in deep subseafloor sedimentary metagenomes.</title>
        <authorList>
            <person name="Kawai M."/>
            <person name="Futagami T."/>
            <person name="Toyoda A."/>
            <person name="Takaki Y."/>
            <person name="Nishi S."/>
            <person name="Hori S."/>
            <person name="Arai W."/>
            <person name="Tsubouchi T."/>
            <person name="Morono Y."/>
            <person name="Uchiyama I."/>
            <person name="Ito T."/>
            <person name="Fujiyama A."/>
            <person name="Inagaki F."/>
            <person name="Takami H."/>
        </authorList>
    </citation>
    <scope>NUCLEOTIDE SEQUENCE</scope>
    <source>
        <strain evidence="2">Expedition CK06-06</strain>
    </source>
</reference>
<proteinExistence type="predicted"/>
<keyword evidence="1" id="KW-0812">Transmembrane</keyword>
<dbReference type="AlphaFoldDB" id="X1B6U9"/>
<keyword evidence="1" id="KW-1133">Transmembrane helix</keyword>
<accession>X1B6U9</accession>
<dbReference type="EMBL" id="BART01025955">
    <property type="protein sequence ID" value="GAG91459.1"/>
    <property type="molecule type" value="Genomic_DNA"/>
</dbReference>
<feature type="transmembrane region" description="Helical" evidence="1">
    <location>
        <begin position="7"/>
        <end position="25"/>
    </location>
</feature>
<feature type="transmembrane region" description="Helical" evidence="1">
    <location>
        <begin position="145"/>
        <end position="163"/>
    </location>
</feature>
<sequence>MNLQTHILAGILIQIFCLRVFIFPFDILLTILFAFLSHFIIDAFVLITYHTSEPQKGDLFWISWQIITYGSGTILILFFLPYAIGMLFANLVDIIDWVILRPLHRIKFKTEELDWTKNYFFHNFIAKIRKYTLFWLPNWTYVKKGIIPEIIINVILIIGVILLRI</sequence>